<dbReference type="GO" id="GO:0016747">
    <property type="term" value="F:acyltransferase activity, transferring groups other than amino-acyl groups"/>
    <property type="evidence" value="ECO:0007669"/>
    <property type="project" value="InterPro"/>
</dbReference>
<gene>
    <name evidence="1" type="ORF">SPI02_11280</name>
</gene>
<dbReference type="Gene3D" id="3.40.630.30">
    <property type="match status" value="1"/>
</dbReference>
<dbReference type="AlphaFoldDB" id="A0A239TT82"/>
<sequence length="251" mass="29266">MVQLSMDLIEETGEIAFQDHVKTIYLTPDEPLTYYSNKWVYHEMPQFEQWLKDAETQLQQHHAQGSHHLMFTFPENTELSLAFQDYLEKESYELGLMEMYAIEAEALKGEIPDTLKIEWVDGDNLDDYLTIHRTFALQFGEDYADESERTIRKSFQDEQQVKRIVVYYQNQPVGSLDAIETEQTLEIDSFGVIESMRRQGIGRTMQAFVAAHAEGKPIILVADGEDTAKDMYIKQGYTFISYRYQILKENV</sequence>
<protein>
    <submittedName>
        <fullName evidence="1">N-acetyltransferase</fullName>
    </submittedName>
</protein>
<keyword evidence="1" id="KW-0808">Transferase</keyword>
<dbReference type="Pfam" id="PF18467">
    <property type="entry name" value="DUF5613"/>
    <property type="match status" value="1"/>
</dbReference>
<accession>A0A239TT82</accession>
<dbReference type="RefSeq" id="WP_186824444.1">
    <property type="nucleotide sequence ID" value="NZ_BKAR01000012.1"/>
</dbReference>
<dbReference type="Proteomes" id="UP000321736">
    <property type="component" value="Unassembled WGS sequence"/>
</dbReference>
<dbReference type="PROSITE" id="PS51186">
    <property type="entry name" value="GNAT"/>
    <property type="match status" value="1"/>
</dbReference>
<evidence type="ECO:0000313" key="2">
    <source>
        <dbReference type="Proteomes" id="UP000321736"/>
    </source>
</evidence>
<dbReference type="InterPro" id="IPR040549">
    <property type="entry name" value="DUF5613"/>
</dbReference>
<dbReference type="CDD" id="cd04301">
    <property type="entry name" value="NAT_SF"/>
    <property type="match status" value="1"/>
</dbReference>
<evidence type="ECO:0000313" key="1">
    <source>
        <dbReference type="EMBL" id="GEP84543.1"/>
    </source>
</evidence>
<keyword evidence="2" id="KW-1185">Reference proteome</keyword>
<organism evidence="1 2">
    <name type="scientific">Staphylococcus piscifermentans</name>
    <dbReference type="NCBI Taxonomy" id="70258"/>
    <lineage>
        <taxon>Bacteria</taxon>
        <taxon>Bacillati</taxon>
        <taxon>Bacillota</taxon>
        <taxon>Bacilli</taxon>
        <taxon>Bacillales</taxon>
        <taxon>Staphylococcaceae</taxon>
        <taxon>Staphylococcus</taxon>
    </lineage>
</organism>
<dbReference type="InterPro" id="IPR016181">
    <property type="entry name" value="Acyl_CoA_acyltransferase"/>
</dbReference>
<dbReference type="SUPFAM" id="SSF55729">
    <property type="entry name" value="Acyl-CoA N-acyltransferases (Nat)"/>
    <property type="match status" value="1"/>
</dbReference>
<comment type="caution">
    <text evidence="1">The sequence shown here is derived from an EMBL/GenBank/DDBJ whole genome shotgun (WGS) entry which is preliminary data.</text>
</comment>
<proteinExistence type="predicted"/>
<dbReference type="Pfam" id="PF00583">
    <property type="entry name" value="Acetyltransf_1"/>
    <property type="match status" value="1"/>
</dbReference>
<name>A0A239TT82_9STAP</name>
<dbReference type="InterPro" id="IPR000182">
    <property type="entry name" value="GNAT_dom"/>
</dbReference>
<reference evidence="1 2" key="1">
    <citation type="submission" date="2019-07" db="EMBL/GenBank/DDBJ databases">
        <title>Whole genome shotgun sequence of Staphylococcus piscifermentans NBRC 109625.</title>
        <authorList>
            <person name="Hosoyama A."/>
            <person name="Uohara A."/>
            <person name="Ohji S."/>
            <person name="Ichikawa N."/>
        </authorList>
    </citation>
    <scope>NUCLEOTIDE SEQUENCE [LARGE SCALE GENOMIC DNA]</scope>
    <source>
        <strain evidence="1 2">NBRC 109625</strain>
    </source>
</reference>
<dbReference type="EMBL" id="BKAR01000012">
    <property type="protein sequence ID" value="GEP84543.1"/>
    <property type="molecule type" value="Genomic_DNA"/>
</dbReference>